<dbReference type="GO" id="GO:0045861">
    <property type="term" value="P:negative regulation of proteolysis"/>
    <property type="evidence" value="ECO:0007669"/>
    <property type="project" value="UniProtKB-ARBA"/>
</dbReference>
<keyword evidence="7" id="KW-0677">Repeat</keyword>
<proteinExistence type="predicted"/>
<keyword evidence="8" id="KW-0838">Vasoactive</keyword>
<evidence type="ECO:0000256" key="5">
    <source>
        <dbReference type="ARBA" id="ARBA00022704"/>
    </source>
</evidence>
<dbReference type="SMART" id="SM00043">
    <property type="entry name" value="CY"/>
    <property type="match status" value="3"/>
</dbReference>
<evidence type="ECO:0000256" key="9">
    <source>
        <dbReference type="ARBA" id="ARBA00023157"/>
    </source>
</evidence>
<dbReference type="EMBL" id="JAATJU010024100">
    <property type="protein sequence ID" value="KAH0506406.1"/>
    <property type="molecule type" value="Genomic_DNA"/>
</dbReference>
<organism evidence="13 14">
    <name type="scientific">Microtus ochrogaster</name>
    <name type="common">Prairie vole</name>
    <dbReference type="NCBI Taxonomy" id="79684"/>
    <lineage>
        <taxon>Eukaryota</taxon>
        <taxon>Metazoa</taxon>
        <taxon>Chordata</taxon>
        <taxon>Craniata</taxon>
        <taxon>Vertebrata</taxon>
        <taxon>Euteleostomi</taxon>
        <taxon>Mammalia</taxon>
        <taxon>Eutheria</taxon>
        <taxon>Euarchontoglires</taxon>
        <taxon>Glires</taxon>
        <taxon>Rodentia</taxon>
        <taxon>Myomorpha</taxon>
        <taxon>Muroidea</taxon>
        <taxon>Cricetidae</taxon>
        <taxon>Arvicolinae</taxon>
        <taxon>Microtus</taxon>
    </lineage>
</organism>
<dbReference type="PANTHER" id="PTHR13814">
    <property type="entry name" value="FETUIN"/>
    <property type="match status" value="1"/>
</dbReference>
<evidence type="ECO:0000256" key="1">
    <source>
        <dbReference type="ARBA" id="ARBA00004239"/>
    </source>
</evidence>
<dbReference type="GO" id="GO:0042311">
    <property type="term" value="P:vasodilation"/>
    <property type="evidence" value="ECO:0007669"/>
    <property type="project" value="UniProtKB-KW"/>
</dbReference>
<dbReference type="InterPro" id="IPR027358">
    <property type="entry name" value="Kininogen-type_cystatin_dom"/>
</dbReference>
<evidence type="ECO:0000256" key="2">
    <source>
        <dbReference type="ARBA" id="ARBA00022429"/>
    </source>
</evidence>
<dbReference type="Pfam" id="PF00031">
    <property type="entry name" value="Cystatin"/>
    <property type="match status" value="3"/>
</dbReference>
<keyword evidence="3" id="KW-0964">Secreted</keyword>
<gene>
    <name evidence="13" type="ORF">LTLLF_173130</name>
</gene>
<dbReference type="Proteomes" id="UP000710432">
    <property type="component" value="Unassembled WGS sequence"/>
</dbReference>
<keyword evidence="4" id="KW-0646">Protease inhibitor</keyword>
<dbReference type="CDD" id="cd00042">
    <property type="entry name" value="CY"/>
    <property type="match status" value="2"/>
</dbReference>
<evidence type="ECO:0000313" key="13">
    <source>
        <dbReference type="EMBL" id="KAH0506406.1"/>
    </source>
</evidence>
<feature type="chain" id="PRO_5035238394" evidence="11">
    <location>
        <begin position="19"/>
        <end position="353"/>
    </location>
</feature>
<dbReference type="PANTHER" id="PTHR13814:SF12">
    <property type="entry name" value="KININOGEN-1"/>
    <property type="match status" value="1"/>
</dbReference>
<feature type="domain" description="Cystatin kininogen-type" evidence="12">
    <location>
        <begin position="28"/>
        <end position="132"/>
    </location>
</feature>
<evidence type="ECO:0000259" key="12">
    <source>
        <dbReference type="PROSITE" id="PS51647"/>
    </source>
</evidence>
<dbReference type="GO" id="GO:0007162">
    <property type="term" value="P:negative regulation of cell adhesion"/>
    <property type="evidence" value="ECO:0007669"/>
    <property type="project" value="UniProtKB-ARBA"/>
</dbReference>
<feature type="domain" description="Cystatin kininogen-type" evidence="12">
    <location>
        <begin position="237"/>
        <end position="340"/>
    </location>
</feature>
<evidence type="ECO:0000256" key="3">
    <source>
        <dbReference type="ARBA" id="ARBA00022525"/>
    </source>
</evidence>
<dbReference type="PROSITE" id="PS51647">
    <property type="entry name" value="CYSTATIN_KININOGEN"/>
    <property type="match status" value="2"/>
</dbReference>
<dbReference type="AlphaFoldDB" id="A0A8J6KNM0"/>
<dbReference type="Gene3D" id="3.10.450.10">
    <property type="match status" value="3"/>
</dbReference>
<evidence type="ECO:0000256" key="8">
    <source>
        <dbReference type="ARBA" id="ARBA00022858"/>
    </source>
</evidence>
<dbReference type="InterPro" id="IPR046350">
    <property type="entry name" value="Cystatin_sf"/>
</dbReference>
<keyword evidence="6 11" id="KW-0732">Signal</keyword>
<evidence type="ECO:0000256" key="4">
    <source>
        <dbReference type="ARBA" id="ARBA00022690"/>
    </source>
</evidence>
<evidence type="ECO:0000256" key="6">
    <source>
        <dbReference type="ARBA" id="ARBA00022729"/>
    </source>
</evidence>
<keyword evidence="9" id="KW-1015">Disulfide bond</keyword>
<evidence type="ECO:0000256" key="10">
    <source>
        <dbReference type="ARBA" id="ARBA00023180"/>
    </source>
</evidence>
<dbReference type="FunFam" id="3.10.450.10:FF:000008">
    <property type="entry name" value="Kininogen 1"/>
    <property type="match status" value="1"/>
</dbReference>
<evidence type="ECO:0000256" key="11">
    <source>
        <dbReference type="SAM" id="SignalP"/>
    </source>
</evidence>
<evidence type="ECO:0000313" key="14">
    <source>
        <dbReference type="Proteomes" id="UP000710432"/>
    </source>
</evidence>
<dbReference type="GO" id="GO:0005576">
    <property type="term" value="C:extracellular region"/>
    <property type="evidence" value="ECO:0007669"/>
    <property type="project" value="UniProtKB-SubCell"/>
</dbReference>
<accession>A0A8J6KNM0</accession>
<keyword evidence="2" id="KW-0840">Vasodilator</keyword>
<sequence>MKLVTILFLCSRLLLSLAEEETTEEIYCNDEDVFQAVDAALKKYNAGNQTGYQFVLYRVTEGTKTVGSDTFYSFKYQIKEGNCPVQRGLTWQDCDYKDAEEAATGECSATVGKSNTEKFYVVTQTCNITPGNGPVLTAQYNCLGCVHPVPPDSPELEPVLKHAVKHFNIDTRRSHLFALKEVKAAQRQDVWKCRDNAFVDIDQNIADFSQDCNIYSGKYLTHPLPATCPGCPRTIPVDSPVLTEPLGHAIKKLNSEINHISYFKIHTVKKATSQVVAGMRYFIDFIARETNCSKANNMELGPDCEVKSSGNGLSCNADVYMRPWENKVELTVKCQDIQMVGAQLRSAWGQFCL</sequence>
<reference evidence="13" key="1">
    <citation type="submission" date="2020-03" db="EMBL/GenBank/DDBJ databases">
        <title>Studies in the Genomics of Life Span.</title>
        <authorList>
            <person name="Glass D."/>
        </authorList>
    </citation>
    <scope>NUCLEOTIDE SEQUENCE</scope>
    <source>
        <strain evidence="13">LTLLF</strain>
        <tissue evidence="13">Muscle</tissue>
    </source>
</reference>
<keyword evidence="5" id="KW-0789">Thiol protease inhibitor</keyword>
<dbReference type="SUPFAM" id="SSF54403">
    <property type="entry name" value="Cystatin/monellin"/>
    <property type="match status" value="3"/>
</dbReference>
<dbReference type="InterPro" id="IPR000010">
    <property type="entry name" value="Cystatin_dom"/>
</dbReference>
<feature type="signal peptide" evidence="11">
    <location>
        <begin position="1"/>
        <end position="18"/>
    </location>
</feature>
<comment type="caution">
    <text evidence="13">The sequence shown here is derived from an EMBL/GenBank/DDBJ whole genome shotgun (WGS) entry which is preliminary data.</text>
</comment>
<dbReference type="GO" id="GO:0051241">
    <property type="term" value="P:negative regulation of multicellular organismal process"/>
    <property type="evidence" value="ECO:0007669"/>
    <property type="project" value="UniProtKB-ARBA"/>
</dbReference>
<name>A0A8J6KNM0_MICOH</name>
<dbReference type="GO" id="GO:0004869">
    <property type="term" value="F:cysteine-type endopeptidase inhibitor activity"/>
    <property type="evidence" value="ECO:0007669"/>
    <property type="project" value="UniProtKB-KW"/>
</dbReference>
<comment type="subcellular location">
    <subcellularLocation>
        <location evidence="1">Secreted</location>
        <location evidence="1">Extracellular space</location>
    </subcellularLocation>
</comment>
<evidence type="ECO:0000256" key="7">
    <source>
        <dbReference type="ARBA" id="ARBA00022737"/>
    </source>
</evidence>
<keyword evidence="10" id="KW-0325">Glycoprotein</keyword>
<dbReference type="InterPro" id="IPR050735">
    <property type="entry name" value="Kininogen_Fetuin_HRG"/>
</dbReference>
<protein>
    <submittedName>
        <fullName evidence="13">Kininogen-1</fullName>
    </submittedName>
</protein>
<dbReference type="FunFam" id="3.10.450.10:FF:000002">
    <property type="entry name" value="Kininogen 1"/>
    <property type="match status" value="1"/>
</dbReference>